<sequence length="184" mass="20086">MTVWSHNLGISPLEALWVILSATGIYAAFFVLIRTAGQRALASWSTMDKAIVIAFGSVLGRVVLGYTPTLAAGVIGLATMFALFRLEAVLRRTRRGAYFSSKPILLMAGEQVLQAGLRSAKIVEDELYFKLRQAGIRNFSEVALVVLEPTGDVSVLRRGELIDPLLLRRIPNRDSIPAHLVLPG</sequence>
<feature type="transmembrane region" description="Helical" evidence="7">
    <location>
        <begin position="15"/>
        <end position="34"/>
    </location>
</feature>
<dbReference type="KEGG" id="asun:KG104_04230"/>
<evidence type="ECO:0000256" key="4">
    <source>
        <dbReference type="ARBA" id="ARBA00022692"/>
    </source>
</evidence>
<dbReference type="AlphaFoldDB" id="A0A975XLF8"/>
<proteinExistence type="inferred from homology"/>
<evidence type="ECO:0000256" key="5">
    <source>
        <dbReference type="ARBA" id="ARBA00022989"/>
    </source>
</evidence>
<dbReference type="EMBL" id="CP076456">
    <property type="protein sequence ID" value="QWQ37010.1"/>
    <property type="molecule type" value="Genomic_DNA"/>
</dbReference>
<dbReference type="Proteomes" id="UP000680588">
    <property type="component" value="Chromosome"/>
</dbReference>
<evidence type="ECO:0000259" key="8">
    <source>
        <dbReference type="Pfam" id="PF04239"/>
    </source>
</evidence>
<dbReference type="Pfam" id="PF04239">
    <property type="entry name" value="DUF421"/>
    <property type="match status" value="1"/>
</dbReference>
<dbReference type="Gene3D" id="3.30.240.20">
    <property type="entry name" value="bsu07140 like domains"/>
    <property type="match status" value="1"/>
</dbReference>
<dbReference type="GO" id="GO:0005886">
    <property type="term" value="C:plasma membrane"/>
    <property type="evidence" value="ECO:0007669"/>
    <property type="project" value="UniProtKB-SubCell"/>
</dbReference>
<comment type="subcellular location">
    <subcellularLocation>
        <location evidence="1">Cell membrane</location>
        <topology evidence="1">Multi-pass membrane protein</topology>
    </subcellularLocation>
</comment>
<evidence type="ECO:0000313" key="10">
    <source>
        <dbReference type="Proteomes" id="UP000680588"/>
    </source>
</evidence>
<feature type="domain" description="YetF C-terminal" evidence="8">
    <location>
        <begin position="98"/>
        <end position="181"/>
    </location>
</feature>
<name>A0A975XLF8_9MICC</name>
<accession>A0A975XLF8</accession>
<gene>
    <name evidence="9" type="ORF">KG104_04230</name>
</gene>
<keyword evidence="5 7" id="KW-1133">Transmembrane helix</keyword>
<evidence type="ECO:0000256" key="6">
    <source>
        <dbReference type="ARBA" id="ARBA00023136"/>
    </source>
</evidence>
<keyword evidence="3" id="KW-1003">Cell membrane</keyword>
<evidence type="ECO:0000256" key="7">
    <source>
        <dbReference type="SAM" id="Phobius"/>
    </source>
</evidence>
<reference evidence="9" key="1">
    <citation type="submission" date="2021-06" db="EMBL/GenBank/DDBJ databases">
        <title>Novel species in genus Arthrobacter.</title>
        <authorList>
            <person name="Zhang G."/>
        </authorList>
    </citation>
    <scope>NUCLEOTIDE SEQUENCE</scope>
    <source>
        <strain evidence="9">Zg-ZUI122</strain>
    </source>
</reference>
<dbReference type="InterPro" id="IPR023090">
    <property type="entry name" value="UPF0702_alpha/beta_dom_sf"/>
</dbReference>
<organism evidence="9 10">
    <name type="scientific">Arthrobacter sunyaminii</name>
    <dbReference type="NCBI Taxonomy" id="2816859"/>
    <lineage>
        <taxon>Bacteria</taxon>
        <taxon>Bacillati</taxon>
        <taxon>Actinomycetota</taxon>
        <taxon>Actinomycetes</taxon>
        <taxon>Micrococcales</taxon>
        <taxon>Micrococcaceae</taxon>
        <taxon>Arthrobacter</taxon>
    </lineage>
</organism>
<dbReference type="PANTHER" id="PTHR34582">
    <property type="entry name" value="UPF0702 TRANSMEMBRANE PROTEIN YCAP"/>
    <property type="match status" value="1"/>
</dbReference>
<evidence type="ECO:0000256" key="1">
    <source>
        <dbReference type="ARBA" id="ARBA00004651"/>
    </source>
</evidence>
<evidence type="ECO:0000256" key="3">
    <source>
        <dbReference type="ARBA" id="ARBA00022475"/>
    </source>
</evidence>
<dbReference type="RefSeq" id="WP_104055089.1">
    <property type="nucleotide sequence ID" value="NZ_CP076456.1"/>
</dbReference>
<dbReference type="InterPro" id="IPR007353">
    <property type="entry name" value="DUF421"/>
</dbReference>
<evidence type="ECO:0000256" key="2">
    <source>
        <dbReference type="ARBA" id="ARBA00006448"/>
    </source>
</evidence>
<evidence type="ECO:0000313" key="9">
    <source>
        <dbReference type="EMBL" id="QWQ37010.1"/>
    </source>
</evidence>
<feature type="transmembrane region" description="Helical" evidence="7">
    <location>
        <begin position="70"/>
        <end position="90"/>
    </location>
</feature>
<protein>
    <submittedName>
        <fullName evidence="9">DUF421 domain-containing protein</fullName>
    </submittedName>
</protein>
<keyword evidence="10" id="KW-1185">Reference proteome</keyword>
<keyword evidence="6 7" id="KW-0472">Membrane</keyword>
<keyword evidence="4 7" id="KW-0812">Transmembrane</keyword>
<comment type="similarity">
    <text evidence="2">Belongs to the UPF0702 family.</text>
</comment>
<dbReference type="PANTHER" id="PTHR34582:SF6">
    <property type="entry name" value="UPF0702 TRANSMEMBRANE PROTEIN YCAP"/>
    <property type="match status" value="1"/>
</dbReference>